<sequence length="78" mass="8828">MKEKTYLIIASVALGISIPLGKYLIKNGLNDNSFTLVLFSVSIASSLILFYLRNKIIKRNEISIFENKNHIKKTNEGK</sequence>
<keyword evidence="1" id="KW-1133">Transmembrane helix</keyword>
<evidence type="ECO:0000313" key="3">
    <source>
        <dbReference type="Proteomes" id="UP000245206"/>
    </source>
</evidence>
<dbReference type="AlphaFoldDB" id="A0A2P2DHL6"/>
<protein>
    <submittedName>
        <fullName evidence="2">Uncharacterized protein</fullName>
    </submittedName>
</protein>
<feature type="transmembrane region" description="Helical" evidence="1">
    <location>
        <begin position="7"/>
        <end position="25"/>
    </location>
</feature>
<name>A0A2P2DHL6_9LEPT</name>
<feature type="transmembrane region" description="Helical" evidence="1">
    <location>
        <begin position="31"/>
        <end position="52"/>
    </location>
</feature>
<dbReference type="Proteomes" id="UP000245206">
    <property type="component" value="Unassembled WGS sequence"/>
</dbReference>
<evidence type="ECO:0000256" key="1">
    <source>
        <dbReference type="SAM" id="Phobius"/>
    </source>
</evidence>
<dbReference type="EMBL" id="BFAZ01000010">
    <property type="protein sequence ID" value="GBF44089.1"/>
    <property type="molecule type" value="Genomic_DNA"/>
</dbReference>
<proteinExistence type="predicted"/>
<reference evidence="3" key="1">
    <citation type="journal article" date="2019" name="Microbiol. Immunol.">
        <title>Molecular and phenotypic characterization of Leptospira johnsonii sp. nov., Leptospira ellinghausenii sp. nov. and Leptospira ryugenii sp. nov. isolated from soil and water in Japan.</title>
        <authorList>
            <person name="Masuzawa T."/>
            <person name="Saito M."/>
            <person name="Nakao R."/>
            <person name="Nikaido Y."/>
            <person name="Matsumoto M."/>
            <person name="Ogawa M."/>
            <person name="Yokoyama M."/>
            <person name="Hidaka Y."/>
            <person name="Tomita J."/>
            <person name="Sakakibara K."/>
            <person name="Suzuki K."/>
            <person name="Yasuda S."/>
            <person name="Sato H."/>
            <person name="Yamaguchi M."/>
            <person name="Yoshida S.I."/>
            <person name="Koizumi N."/>
            <person name="Kawamura Y."/>
        </authorList>
    </citation>
    <scope>NUCLEOTIDE SEQUENCE [LARGE SCALE GENOMIC DNA]</scope>
    <source>
        <strain evidence="3">E18</strain>
    </source>
</reference>
<keyword evidence="1" id="KW-0472">Membrane</keyword>
<keyword evidence="1" id="KW-0812">Transmembrane</keyword>
<keyword evidence="3" id="KW-1185">Reference proteome</keyword>
<evidence type="ECO:0000313" key="2">
    <source>
        <dbReference type="EMBL" id="GBF44089.1"/>
    </source>
</evidence>
<dbReference type="RefSeq" id="WP_108961077.1">
    <property type="nucleotide sequence ID" value="NZ_BFAZ01000010.1"/>
</dbReference>
<gene>
    <name evidence="2" type="ORF">LPTSP2_33920</name>
</gene>
<organism evidence="2 3">
    <name type="scientific">Leptospira ellinghausenii</name>
    <dbReference type="NCBI Taxonomy" id="1917822"/>
    <lineage>
        <taxon>Bacteria</taxon>
        <taxon>Pseudomonadati</taxon>
        <taxon>Spirochaetota</taxon>
        <taxon>Spirochaetia</taxon>
        <taxon>Leptospirales</taxon>
        <taxon>Leptospiraceae</taxon>
        <taxon>Leptospira</taxon>
    </lineage>
</organism>
<accession>A0A2P2DHL6</accession>
<comment type="caution">
    <text evidence="2">The sequence shown here is derived from an EMBL/GenBank/DDBJ whole genome shotgun (WGS) entry which is preliminary data.</text>
</comment>